<comment type="caution">
    <text evidence="1">The sequence shown here is derived from an EMBL/GenBank/DDBJ whole genome shotgun (WGS) entry which is preliminary data.</text>
</comment>
<name>A0A5C6EV67_9BACT</name>
<evidence type="ECO:0000313" key="1">
    <source>
        <dbReference type="EMBL" id="TWU51526.1"/>
    </source>
</evidence>
<dbReference type="AlphaFoldDB" id="A0A5C6EV67"/>
<proteinExistence type="predicted"/>
<gene>
    <name evidence="1" type="ORF">Poly59_31180</name>
</gene>
<dbReference type="EMBL" id="SJPX01000003">
    <property type="protein sequence ID" value="TWU51526.1"/>
    <property type="molecule type" value="Genomic_DNA"/>
</dbReference>
<accession>A0A5C6EV67</accession>
<reference evidence="1 2" key="1">
    <citation type="submission" date="2019-02" db="EMBL/GenBank/DDBJ databases">
        <title>Deep-cultivation of Planctomycetes and their phenomic and genomic characterization uncovers novel biology.</title>
        <authorList>
            <person name="Wiegand S."/>
            <person name="Jogler M."/>
            <person name="Boedeker C."/>
            <person name="Pinto D."/>
            <person name="Vollmers J."/>
            <person name="Rivas-Marin E."/>
            <person name="Kohn T."/>
            <person name="Peeters S.H."/>
            <person name="Heuer A."/>
            <person name="Rast P."/>
            <person name="Oberbeckmann S."/>
            <person name="Bunk B."/>
            <person name="Jeske O."/>
            <person name="Meyerdierks A."/>
            <person name="Storesund J.E."/>
            <person name="Kallscheuer N."/>
            <person name="Luecker S."/>
            <person name="Lage O.M."/>
            <person name="Pohl T."/>
            <person name="Merkel B.J."/>
            <person name="Hornburger P."/>
            <person name="Mueller R.-W."/>
            <person name="Bruemmer F."/>
            <person name="Labrenz M."/>
            <person name="Spormann A.M."/>
            <person name="Op Den Camp H."/>
            <person name="Overmann J."/>
            <person name="Amann R."/>
            <person name="Jetten M.S.M."/>
            <person name="Mascher T."/>
            <person name="Medema M.H."/>
            <person name="Devos D.P."/>
            <person name="Kaster A.-K."/>
            <person name="Ovreas L."/>
            <person name="Rohde M."/>
            <person name="Galperin M.Y."/>
            <person name="Jogler C."/>
        </authorList>
    </citation>
    <scope>NUCLEOTIDE SEQUENCE [LARGE SCALE GENOMIC DNA]</scope>
    <source>
        <strain evidence="1 2">Poly59</strain>
    </source>
</reference>
<protein>
    <submittedName>
        <fullName evidence="1">Uncharacterized protein</fullName>
    </submittedName>
</protein>
<sequence length="127" mass="13776">MRQRTSILLAAFALSVIVIATYRLAYAGDDDPAGHKNMYGFGDSPCLVTFDLGGSDGVEQTVLVDTEIVVVGGKRFLNGVVTDNYPEVNVAYPGTRAFVALDRIAYLQFLPAPETENDGAERRETTE</sequence>
<dbReference type="RefSeq" id="WP_146534860.1">
    <property type="nucleotide sequence ID" value="NZ_SJPX01000003.1"/>
</dbReference>
<keyword evidence="2" id="KW-1185">Reference proteome</keyword>
<dbReference type="Proteomes" id="UP000317977">
    <property type="component" value="Unassembled WGS sequence"/>
</dbReference>
<organism evidence="1 2">
    <name type="scientific">Rubripirellula reticaptiva</name>
    <dbReference type="NCBI Taxonomy" id="2528013"/>
    <lineage>
        <taxon>Bacteria</taxon>
        <taxon>Pseudomonadati</taxon>
        <taxon>Planctomycetota</taxon>
        <taxon>Planctomycetia</taxon>
        <taxon>Pirellulales</taxon>
        <taxon>Pirellulaceae</taxon>
        <taxon>Rubripirellula</taxon>
    </lineage>
</organism>
<dbReference type="OrthoDB" id="9897520at2"/>
<evidence type="ECO:0000313" key="2">
    <source>
        <dbReference type="Proteomes" id="UP000317977"/>
    </source>
</evidence>